<dbReference type="RefSeq" id="WP_356505282.1">
    <property type="nucleotide sequence ID" value="NZ_JBEXEF010000211.1"/>
</dbReference>
<sequence length="162" mass="17414">MKPAVEKALLEWKEAFDETHEQAVNVLGLALPGLAPSKTPSYCCPVTLTIDQPNILGEGKVCVDNDHRATVELDDVPNAVIAEGVDELFGIVWFDGADGPLEDAGPGSYAYDDEATGAEYEVVLGTKGVGRVYFAYIPSATPWNSSTSCRLPATARSRKVRR</sequence>
<evidence type="ECO:0000313" key="1">
    <source>
        <dbReference type="EMBL" id="MET8439085.1"/>
    </source>
</evidence>
<organism evidence="1 2">
    <name type="scientific">Streptomyces sp. 900116325</name>
    <dbReference type="NCBI Taxonomy" id="3154295"/>
    <lineage>
        <taxon>Bacteria</taxon>
        <taxon>Bacillati</taxon>
        <taxon>Actinomycetota</taxon>
        <taxon>Actinomycetes</taxon>
        <taxon>Kitasatosporales</taxon>
        <taxon>Streptomycetaceae</taxon>
        <taxon>Streptomyces</taxon>
    </lineage>
</organism>
<reference evidence="1 2" key="1">
    <citation type="submission" date="2024-06" db="EMBL/GenBank/DDBJ databases">
        <title>The Natural Products Discovery Center: Release of the First 8490 Sequenced Strains for Exploring Actinobacteria Biosynthetic Diversity.</title>
        <authorList>
            <person name="Kalkreuter E."/>
            <person name="Kautsar S.A."/>
            <person name="Yang D."/>
            <person name="Bader C.D."/>
            <person name="Teijaro C.N."/>
            <person name="Fluegel L."/>
            <person name="Davis C.M."/>
            <person name="Simpson J.R."/>
            <person name="Lauterbach L."/>
            <person name="Steele A.D."/>
            <person name="Gui C."/>
            <person name="Meng S."/>
            <person name="Li G."/>
            <person name="Viehrig K."/>
            <person name="Ye F."/>
            <person name="Su P."/>
            <person name="Kiefer A.F."/>
            <person name="Nichols A."/>
            <person name="Cepeda A.J."/>
            <person name="Yan W."/>
            <person name="Fan B."/>
            <person name="Jiang Y."/>
            <person name="Adhikari A."/>
            <person name="Zheng C.-J."/>
            <person name="Schuster L."/>
            <person name="Cowan T.M."/>
            <person name="Smanski M.J."/>
            <person name="Chevrette M.G."/>
            <person name="De Carvalho L.P.S."/>
            <person name="Shen B."/>
        </authorList>
    </citation>
    <scope>NUCLEOTIDE SEQUENCE [LARGE SCALE GENOMIC DNA]</scope>
    <source>
        <strain evidence="1 2">NPDC005137</strain>
    </source>
</reference>
<comment type="caution">
    <text evidence="1">The sequence shown here is derived from an EMBL/GenBank/DDBJ whole genome shotgun (WGS) entry which is preliminary data.</text>
</comment>
<keyword evidence="2" id="KW-1185">Reference proteome</keyword>
<protein>
    <submittedName>
        <fullName evidence="1">Uncharacterized protein</fullName>
    </submittedName>
</protein>
<name>A0ABV2UML3_9ACTN</name>
<evidence type="ECO:0000313" key="2">
    <source>
        <dbReference type="Proteomes" id="UP001550044"/>
    </source>
</evidence>
<dbReference type="EMBL" id="JBEXIP010000087">
    <property type="protein sequence ID" value="MET8439085.1"/>
    <property type="molecule type" value="Genomic_DNA"/>
</dbReference>
<proteinExistence type="predicted"/>
<dbReference type="Proteomes" id="UP001550044">
    <property type="component" value="Unassembled WGS sequence"/>
</dbReference>
<gene>
    <name evidence="1" type="ORF">ABZV61_41795</name>
</gene>
<accession>A0ABV2UML3</accession>